<dbReference type="SMART" id="SM00060">
    <property type="entry name" value="FN3"/>
    <property type="match status" value="1"/>
</dbReference>
<organism evidence="2 3">
    <name type="scientific">Pocillopora damicornis</name>
    <name type="common">Cauliflower coral</name>
    <name type="synonym">Millepora damicornis</name>
    <dbReference type="NCBI Taxonomy" id="46731"/>
    <lineage>
        <taxon>Eukaryota</taxon>
        <taxon>Metazoa</taxon>
        <taxon>Cnidaria</taxon>
        <taxon>Anthozoa</taxon>
        <taxon>Hexacorallia</taxon>
        <taxon>Scleractinia</taxon>
        <taxon>Astrocoeniina</taxon>
        <taxon>Pocilloporidae</taxon>
        <taxon>Pocillopora</taxon>
    </lineage>
</organism>
<dbReference type="PROSITE" id="PS50853">
    <property type="entry name" value="FN3"/>
    <property type="match status" value="1"/>
</dbReference>
<evidence type="ECO:0000313" key="3">
    <source>
        <dbReference type="Proteomes" id="UP000275408"/>
    </source>
</evidence>
<evidence type="ECO:0000313" key="2">
    <source>
        <dbReference type="EMBL" id="RMX55010.1"/>
    </source>
</evidence>
<reference evidence="2 3" key="1">
    <citation type="journal article" date="2018" name="Sci. Rep.">
        <title>Comparative analysis of the Pocillopora damicornis genome highlights role of immune system in coral evolution.</title>
        <authorList>
            <person name="Cunning R."/>
            <person name="Bay R.A."/>
            <person name="Gillette P."/>
            <person name="Baker A.C."/>
            <person name="Traylor-Knowles N."/>
        </authorList>
    </citation>
    <scope>NUCLEOTIDE SEQUENCE [LARGE SCALE GENOMIC DNA]</scope>
    <source>
        <strain evidence="2">RSMAS</strain>
        <tissue evidence="2">Whole animal</tissue>
    </source>
</reference>
<comment type="caution">
    <text evidence="2">The sequence shown here is derived from an EMBL/GenBank/DDBJ whole genome shotgun (WGS) entry which is preliminary data.</text>
</comment>
<feature type="domain" description="Fibronectin type-III" evidence="1">
    <location>
        <begin position="11"/>
        <end position="112"/>
    </location>
</feature>
<accession>A0A3M6UMZ3</accession>
<dbReference type="AlphaFoldDB" id="A0A3M6UMZ3"/>
<dbReference type="Proteomes" id="UP000275408">
    <property type="component" value="Unassembled WGS sequence"/>
</dbReference>
<dbReference type="SUPFAM" id="SSF49265">
    <property type="entry name" value="Fibronectin type III"/>
    <property type="match status" value="1"/>
</dbReference>
<dbReference type="InterPro" id="IPR036116">
    <property type="entry name" value="FN3_sf"/>
</dbReference>
<gene>
    <name evidence="2" type="ORF">pdam_00020784</name>
</gene>
<protein>
    <recommendedName>
        <fullName evidence="1">Fibronectin type-III domain-containing protein</fullName>
    </recommendedName>
</protein>
<dbReference type="EMBL" id="RCHS01001140">
    <property type="protein sequence ID" value="RMX55010.1"/>
    <property type="molecule type" value="Genomic_DNA"/>
</dbReference>
<dbReference type="InterPro" id="IPR003961">
    <property type="entry name" value="FN3_dom"/>
</dbReference>
<dbReference type="InterPro" id="IPR013783">
    <property type="entry name" value="Ig-like_fold"/>
</dbReference>
<dbReference type="Pfam" id="PF00041">
    <property type="entry name" value="fn3"/>
    <property type="match status" value="1"/>
</dbReference>
<name>A0A3M6UMZ3_POCDA</name>
<dbReference type="Gene3D" id="2.60.40.10">
    <property type="entry name" value="Immunoglobulins"/>
    <property type="match status" value="1"/>
</dbReference>
<feature type="non-terminal residue" evidence="2">
    <location>
        <position position="337"/>
    </location>
</feature>
<proteinExistence type="predicted"/>
<evidence type="ECO:0000259" key="1">
    <source>
        <dbReference type="PROSITE" id="PS50853"/>
    </source>
</evidence>
<sequence>MIPFLWHYVEKPGKASINSSESVIQATVITIRWTAPADDGGSPITGYRLILQKGETELEMDSITDPVTTTHSFRGLNKNTNYTVKLFSRNFVFEGDPTVRTMKTKFEDTTPTFYFKLPYIGPFSVVMQKRSRHFAKRSCDNIDIKPYPSWAPYVCGFQVVMPVLSAKPLGIYPHVCVSTWSVIEPLTFSDISKILNNVVLYILMSVLASYITLPKLSNLKSKKLFTFREGKLHLIINFVLENKVQVPLISDQDFGHYKCIAANGLTPSDEELIKINQINNTPTFYFKLPYIGPFSVVTQKRSRHFAEHHASKTIQLKIKEVIHIQRGQATLNHQLCL</sequence>
<dbReference type="CDD" id="cd00063">
    <property type="entry name" value="FN3"/>
    <property type="match status" value="1"/>
</dbReference>
<keyword evidence="3" id="KW-1185">Reference proteome</keyword>
<dbReference type="OrthoDB" id="5981765at2759"/>